<feature type="compositionally biased region" description="Basic and acidic residues" evidence="1">
    <location>
        <begin position="1"/>
        <end position="14"/>
    </location>
</feature>
<proteinExistence type="predicted"/>
<feature type="region of interest" description="Disordered" evidence="1">
    <location>
        <begin position="128"/>
        <end position="158"/>
    </location>
</feature>
<dbReference type="AlphaFoldDB" id="A0A238FCG4"/>
<evidence type="ECO:0000313" key="2">
    <source>
        <dbReference type="EMBL" id="SCV71522.1"/>
    </source>
</evidence>
<feature type="region of interest" description="Disordered" evidence="1">
    <location>
        <begin position="286"/>
        <end position="307"/>
    </location>
</feature>
<feature type="compositionally biased region" description="Polar residues" evidence="1">
    <location>
        <begin position="49"/>
        <end position="72"/>
    </location>
</feature>
<gene>
    <name evidence="2" type="ORF">BQ2448_3110</name>
</gene>
<feature type="region of interest" description="Disordered" evidence="1">
    <location>
        <begin position="226"/>
        <end position="266"/>
    </location>
</feature>
<reference evidence="3" key="1">
    <citation type="submission" date="2016-09" db="EMBL/GenBank/DDBJ databases">
        <authorList>
            <person name="Jeantristanb JTB J.-T."/>
            <person name="Ricardo R."/>
        </authorList>
    </citation>
    <scope>NUCLEOTIDE SEQUENCE [LARGE SCALE GENOMIC DNA]</scope>
</reference>
<evidence type="ECO:0000313" key="3">
    <source>
        <dbReference type="Proteomes" id="UP000198372"/>
    </source>
</evidence>
<evidence type="ECO:0000256" key="1">
    <source>
        <dbReference type="SAM" id="MobiDB-lite"/>
    </source>
</evidence>
<protein>
    <submittedName>
        <fullName evidence="2">BQ2448_3110 protein</fullName>
    </submittedName>
</protein>
<dbReference type="OrthoDB" id="2537336at2759"/>
<dbReference type="EMBL" id="FMSP01000007">
    <property type="protein sequence ID" value="SCV71522.1"/>
    <property type="molecule type" value="Genomic_DNA"/>
</dbReference>
<accession>A0A238FCG4</accession>
<organism evidence="2 3">
    <name type="scientific">Microbotryum intermedium</name>
    <dbReference type="NCBI Taxonomy" id="269621"/>
    <lineage>
        <taxon>Eukaryota</taxon>
        <taxon>Fungi</taxon>
        <taxon>Dikarya</taxon>
        <taxon>Basidiomycota</taxon>
        <taxon>Pucciniomycotina</taxon>
        <taxon>Microbotryomycetes</taxon>
        <taxon>Microbotryales</taxon>
        <taxon>Microbotryaceae</taxon>
        <taxon>Microbotryum</taxon>
    </lineage>
</organism>
<feature type="region of interest" description="Disordered" evidence="1">
    <location>
        <begin position="44"/>
        <end position="86"/>
    </location>
</feature>
<dbReference type="Proteomes" id="UP000198372">
    <property type="component" value="Unassembled WGS sequence"/>
</dbReference>
<name>A0A238FCG4_9BASI</name>
<sequence length="307" mass="33020">MPRRLDYVYGDKPEAAGPATTPAVTSVSAVSSVPSSAAQLPEIGGLVRTHSSSGGSHPIASLNSLPSTSSGARPTAPYGAQAPERDYDDYRKKLRRVGIAKVATCLLQQRLQSLTASQRLAISFRALGGSSDRDGSGVPPSISPRPSASPPATTSHAASLRLQELARSLQVQATIQRDRLRERDRVAEQDLRANTAPLARIGATTFSTGPSGSPLVMRVRYTHRSDTGNTIDDAQDWEHSGASEDEDDDDEDDELDGDVITLGDGTVPSEEVLRLWYDARRLETGQVDANGVNKTRRKRHRDTLEGR</sequence>
<keyword evidence="3" id="KW-1185">Reference proteome</keyword>
<feature type="region of interest" description="Disordered" evidence="1">
    <location>
        <begin position="1"/>
        <end position="23"/>
    </location>
</feature>
<feature type="compositionally biased region" description="Acidic residues" evidence="1">
    <location>
        <begin position="243"/>
        <end position="257"/>
    </location>
</feature>